<evidence type="ECO:0000313" key="1">
    <source>
        <dbReference type="EMBL" id="TKC05858.1"/>
    </source>
</evidence>
<keyword evidence="2" id="KW-1185">Reference proteome</keyword>
<sequence length="108" mass="12655">MNNLKLEYLAKGNLTNSLELADLLGKEWEEEMIRYAYDVVIKLLLEKYKSKIVDSIIGIEGKTTLTLVDNQYYLFENIDIWTHEVYATDELMSLIVNEINKMLKQSNF</sequence>
<dbReference type="OrthoDB" id="1494157at2"/>
<comment type="caution">
    <text evidence="1">The sequence shown here is derived from an EMBL/GenBank/DDBJ whole genome shotgun (WGS) entry which is preliminary data.</text>
</comment>
<proteinExistence type="predicted"/>
<protein>
    <submittedName>
        <fullName evidence="1">Uncharacterized protein</fullName>
    </submittedName>
</protein>
<dbReference type="AlphaFoldDB" id="A0A4U1CFJ5"/>
<evidence type="ECO:0000313" key="2">
    <source>
        <dbReference type="Proteomes" id="UP000307244"/>
    </source>
</evidence>
<dbReference type="Proteomes" id="UP000307244">
    <property type="component" value="Unassembled WGS sequence"/>
</dbReference>
<reference evidence="1 2" key="1">
    <citation type="submission" date="2019-04" db="EMBL/GenBank/DDBJ databases">
        <title>Pedobacter sp. RP-3-15 sp. nov., isolated from Arctic soil.</title>
        <authorList>
            <person name="Dahal R.H."/>
            <person name="Kim D.-U."/>
        </authorList>
    </citation>
    <scope>NUCLEOTIDE SEQUENCE [LARGE SCALE GENOMIC DNA]</scope>
    <source>
        <strain evidence="1 2">RP-3-15</strain>
    </source>
</reference>
<accession>A0A4U1CFJ5</accession>
<organism evidence="1 2">
    <name type="scientific">Pedobacter frigoris</name>
    <dbReference type="NCBI Taxonomy" id="2571272"/>
    <lineage>
        <taxon>Bacteria</taxon>
        <taxon>Pseudomonadati</taxon>
        <taxon>Bacteroidota</taxon>
        <taxon>Sphingobacteriia</taxon>
        <taxon>Sphingobacteriales</taxon>
        <taxon>Sphingobacteriaceae</taxon>
        <taxon>Pedobacter</taxon>
    </lineage>
</organism>
<name>A0A4U1CFJ5_9SPHI</name>
<gene>
    <name evidence="1" type="ORF">FA047_10965</name>
</gene>
<dbReference type="EMBL" id="SWBQ01000003">
    <property type="protein sequence ID" value="TKC05858.1"/>
    <property type="molecule type" value="Genomic_DNA"/>
</dbReference>
<dbReference type="RefSeq" id="WP_136836119.1">
    <property type="nucleotide sequence ID" value="NZ_SWBQ01000003.1"/>
</dbReference>